<dbReference type="EMBL" id="BTSX01000005">
    <property type="protein sequence ID" value="GMS99302.1"/>
    <property type="molecule type" value="Genomic_DNA"/>
</dbReference>
<dbReference type="GO" id="GO:0016020">
    <property type="term" value="C:membrane"/>
    <property type="evidence" value="ECO:0007669"/>
    <property type="project" value="UniProtKB-SubCell"/>
</dbReference>
<sequence length="265" mass="30608">MLLSDWALIAYALYVPLLITIYLLELMAIFRHKKTSFNSSFYNIFIVLAAVNVTACVVATFVFRLPLYPIVNRFYASLTTESDWLTAAYVGCYYLNCLSEFLGVFLAFNRFTALYFPARHHHFWRWAFIVGLGICLIVSIAPVAYLFHYSTMFFEFNRPFIGFNVYYLVPDANERLASIWINMLLVSIVCNSLSSLLYGACLIRLCLFSIRRNQIAERNLFLVGLLTMIFSLPYMTAMLPWLTDLKYLTPAPMLLLTNSSIRRVI</sequence>
<dbReference type="Pfam" id="PF02118">
    <property type="entry name" value="Srg"/>
    <property type="match status" value="1"/>
</dbReference>
<protein>
    <recommendedName>
        <fullName evidence="6">Serpentine receptor class gamma</fullName>
    </recommendedName>
</protein>
<comment type="subcellular location">
    <subcellularLocation>
        <location evidence="1">Membrane</location>
        <topology evidence="1">Multi-pass membrane protein</topology>
    </subcellularLocation>
</comment>
<keyword evidence="4 6" id="KW-1133">Transmembrane helix</keyword>
<feature type="transmembrane region" description="Helical" evidence="6">
    <location>
        <begin position="179"/>
        <end position="207"/>
    </location>
</feature>
<keyword evidence="8" id="KW-1185">Reference proteome</keyword>
<proteinExistence type="inferred from homology"/>
<keyword evidence="5 6" id="KW-0472">Membrane</keyword>
<feature type="transmembrane region" description="Helical" evidence="6">
    <location>
        <begin position="6"/>
        <end position="30"/>
    </location>
</feature>
<feature type="transmembrane region" description="Helical" evidence="6">
    <location>
        <begin position="87"/>
        <end position="111"/>
    </location>
</feature>
<dbReference type="GO" id="GO:0007606">
    <property type="term" value="P:sensory perception of chemical stimulus"/>
    <property type="evidence" value="ECO:0007669"/>
    <property type="project" value="UniProtKB-UniRule"/>
</dbReference>
<keyword evidence="3 6" id="KW-0812">Transmembrane</keyword>
<comment type="caution">
    <text evidence="7">The sequence shown here is derived from an EMBL/GenBank/DDBJ whole genome shotgun (WGS) entry which is preliminary data.</text>
</comment>
<dbReference type="InterPro" id="IPR051119">
    <property type="entry name" value="Nematode_SR-like"/>
</dbReference>
<dbReference type="PANTHER" id="PTHR31627">
    <property type="entry name" value="SERPENTINE RECEPTOR CLASS GAMMA-RELATED"/>
    <property type="match status" value="1"/>
</dbReference>
<feature type="non-terminal residue" evidence="7">
    <location>
        <position position="265"/>
    </location>
</feature>
<evidence type="ECO:0000256" key="2">
    <source>
        <dbReference type="ARBA" id="ARBA00005692"/>
    </source>
</evidence>
<name>A0AAV5TYX1_9BILA</name>
<reference evidence="7" key="1">
    <citation type="submission" date="2023-10" db="EMBL/GenBank/DDBJ databases">
        <title>Genome assembly of Pristionchus species.</title>
        <authorList>
            <person name="Yoshida K."/>
            <person name="Sommer R.J."/>
        </authorList>
    </citation>
    <scope>NUCLEOTIDE SEQUENCE</scope>
    <source>
        <strain evidence="7">RS0144</strain>
    </source>
</reference>
<organism evidence="7 8">
    <name type="scientific">Pristionchus entomophagus</name>
    <dbReference type="NCBI Taxonomy" id="358040"/>
    <lineage>
        <taxon>Eukaryota</taxon>
        <taxon>Metazoa</taxon>
        <taxon>Ecdysozoa</taxon>
        <taxon>Nematoda</taxon>
        <taxon>Chromadorea</taxon>
        <taxon>Rhabditida</taxon>
        <taxon>Rhabditina</taxon>
        <taxon>Diplogasteromorpha</taxon>
        <taxon>Diplogasteroidea</taxon>
        <taxon>Neodiplogasteridae</taxon>
        <taxon>Pristionchus</taxon>
    </lineage>
</organism>
<comment type="similarity">
    <text evidence="2 6">Belongs to the nematode receptor-like protein srg family.</text>
</comment>
<dbReference type="InterPro" id="IPR000609">
    <property type="entry name" value="7TM_GPCR_serpentine_rcpt_Srg"/>
</dbReference>
<feature type="transmembrane region" description="Helical" evidence="6">
    <location>
        <begin position="219"/>
        <end position="242"/>
    </location>
</feature>
<accession>A0AAV5TYX1</accession>
<feature type="transmembrane region" description="Helical" evidence="6">
    <location>
        <begin position="123"/>
        <end position="147"/>
    </location>
</feature>
<comment type="caution">
    <text evidence="6">Lacks conserved residue(s) required for the propagation of feature annotation.</text>
</comment>
<dbReference type="AlphaFoldDB" id="A0AAV5TYX1"/>
<feature type="transmembrane region" description="Helical" evidence="6">
    <location>
        <begin position="42"/>
        <end position="67"/>
    </location>
</feature>
<evidence type="ECO:0000256" key="5">
    <source>
        <dbReference type="ARBA" id="ARBA00023136"/>
    </source>
</evidence>
<evidence type="ECO:0000256" key="6">
    <source>
        <dbReference type="RuleBase" id="RU280813"/>
    </source>
</evidence>
<evidence type="ECO:0000313" key="7">
    <source>
        <dbReference type="EMBL" id="GMS99302.1"/>
    </source>
</evidence>
<evidence type="ECO:0000256" key="3">
    <source>
        <dbReference type="ARBA" id="ARBA00022692"/>
    </source>
</evidence>
<evidence type="ECO:0000313" key="8">
    <source>
        <dbReference type="Proteomes" id="UP001432027"/>
    </source>
</evidence>
<gene>
    <name evidence="7" type="ORF">PENTCL1PPCAC_21477</name>
</gene>
<dbReference type="Proteomes" id="UP001432027">
    <property type="component" value="Unassembled WGS sequence"/>
</dbReference>
<evidence type="ECO:0000256" key="4">
    <source>
        <dbReference type="ARBA" id="ARBA00022989"/>
    </source>
</evidence>
<evidence type="ECO:0000256" key="1">
    <source>
        <dbReference type="ARBA" id="ARBA00004141"/>
    </source>
</evidence>
<dbReference type="GO" id="GO:0004888">
    <property type="term" value="F:transmembrane signaling receptor activity"/>
    <property type="evidence" value="ECO:0007669"/>
    <property type="project" value="InterPro"/>
</dbReference>
<dbReference type="PANTHER" id="PTHR31627:SF42">
    <property type="entry name" value="G_PROTEIN_RECEP_F1_2 DOMAIN-CONTAINING PROTEIN-RELATED"/>
    <property type="match status" value="1"/>
</dbReference>